<evidence type="ECO:0000313" key="3">
    <source>
        <dbReference type="Proteomes" id="UP000007947"/>
    </source>
</evidence>
<dbReference type="Gene3D" id="3.30.450.20">
    <property type="entry name" value="PAS domain"/>
    <property type="match status" value="1"/>
</dbReference>
<dbReference type="RefSeq" id="WP_013862957.1">
    <property type="nucleotide sequence ID" value="NC_015635.1"/>
</dbReference>
<organism evidence="2 3">
    <name type="scientific">Microlunatus phosphovorus (strain ATCC 700054 / DSM 10555 / JCM 9379 / NBRC 101784 / NCIMB 13414 / VKM Ac-1990 / NM-1)</name>
    <dbReference type="NCBI Taxonomy" id="1032480"/>
    <lineage>
        <taxon>Bacteria</taxon>
        <taxon>Bacillati</taxon>
        <taxon>Actinomycetota</taxon>
        <taxon>Actinomycetes</taxon>
        <taxon>Propionibacteriales</taxon>
        <taxon>Propionibacteriaceae</taxon>
        <taxon>Microlunatus</taxon>
    </lineage>
</organism>
<accession>F5XDR2</accession>
<evidence type="ECO:0000256" key="1">
    <source>
        <dbReference type="SAM" id="MobiDB-lite"/>
    </source>
</evidence>
<keyword evidence="3" id="KW-1185">Reference proteome</keyword>
<dbReference type="EMBL" id="AP012204">
    <property type="protein sequence ID" value="BAK35085.1"/>
    <property type="molecule type" value="Genomic_DNA"/>
</dbReference>
<sequence length="275" mass="29413">MVEIDIAMTITVERAVLAIRSAIQPLLSELRVISAALQRNRAAGLVAPPRCAFDFMAELVVPLLERQGPLIVGAGVAYSPGSLVDQVSWLDWWSRRDLGRFGHVWYDLDPQSVSFYDYASREWFQAPRESGLPVAIGPYVDAGETFVNTVRLAMPVPTASGIHVLGCDLSLAHLESLFVQAIAAVDPVFALVGGGGRVLASNSARHAPGTKASDAWHSWPAFSAEDGFGTVWTIRAPDAYPGGRRRPSSQAGTCASRRSISRVAAGVSGTAERAT</sequence>
<feature type="region of interest" description="Disordered" evidence="1">
    <location>
        <begin position="239"/>
        <end position="275"/>
    </location>
</feature>
<gene>
    <name evidence="2" type="ordered locus">MLP_20710</name>
</gene>
<dbReference type="STRING" id="1032480.MLP_20710"/>
<dbReference type="HOGENOM" id="CLU_1011254_0_0_11"/>
<dbReference type="KEGG" id="mph:MLP_20710"/>
<dbReference type="eggNOG" id="COG2186">
    <property type="taxonomic scope" value="Bacteria"/>
</dbReference>
<reference evidence="2 3" key="1">
    <citation type="submission" date="2011-05" db="EMBL/GenBank/DDBJ databases">
        <title>Whole genome sequence of Microlunatus phosphovorus NM-1.</title>
        <authorList>
            <person name="Hosoyama A."/>
            <person name="Sasaki K."/>
            <person name="Harada T."/>
            <person name="Igarashi R."/>
            <person name="Kawakoshi A."/>
            <person name="Sasagawa M."/>
            <person name="Fukada J."/>
            <person name="Nakamura S."/>
            <person name="Katano Y."/>
            <person name="Hanada S."/>
            <person name="Kamagata Y."/>
            <person name="Nakamura N."/>
            <person name="Yamazaki S."/>
            <person name="Fujita N."/>
        </authorList>
    </citation>
    <scope>NUCLEOTIDE SEQUENCE [LARGE SCALE GENOMIC DNA]</scope>
    <source>
        <strain evidence="3">ATCC 700054 / DSM 10555 / JCM 9379 / NBRC 101784 / NCIMB 13414 / VKM Ac-1990 / NM-1</strain>
    </source>
</reference>
<feature type="compositionally biased region" description="Polar residues" evidence="1">
    <location>
        <begin position="248"/>
        <end position="258"/>
    </location>
</feature>
<dbReference type="Proteomes" id="UP000007947">
    <property type="component" value="Chromosome"/>
</dbReference>
<dbReference type="CDD" id="cd12913">
    <property type="entry name" value="PDC1_MCP_like"/>
    <property type="match status" value="1"/>
</dbReference>
<dbReference type="AlphaFoldDB" id="F5XDR2"/>
<protein>
    <submittedName>
        <fullName evidence="2">Uncharacterized protein</fullName>
    </submittedName>
</protein>
<evidence type="ECO:0000313" key="2">
    <source>
        <dbReference type="EMBL" id="BAK35085.1"/>
    </source>
</evidence>
<dbReference type="OrthoDB" id="8687362at2"/>
<proteinExistence type="predicted"/>
<name>F5XDR2_MICPN</name>